<evidence type="ECO:0000313" key="6">
    <source>
        <dbReference type="Proteomes" id="UP001209713"/>
    </source>
</evidence>
<keyword evidence="3" id="KW-0472">Membrane</keyword>
<dbReference type="EC" id="2.7.7.65" evidence="1"/>
<organism evidence="5 6">
    <name type="scientific">Marinomonas sargassi</name>
    <dbReference type="NCBI Taxonomy" id="2984494"/>
    <lineage>
        <taxon>Bacteria</taxon>
        <taxon>Pseudomonadati</taxon>
        <taxon>Pseudomonadota</taxon>
        <taxon>Gammaproteobacteria</taxon>
        <taxon>Oceanospirillales</taxon>
        <taxon>Oceanospirillaceae</taxon>
        <taxon>Marinomonas</taxon>
    </lineage>
</organism>
<keyword evidence="5" id="KW-0548">Nucleotidyltransferase</keyword>
<dbReference type="GO" id="GO:0052621">
    <property type="term" value="F:diguanylate cyclase activity"/>
    <property type="evidence" value="ECO:0007669"/>
    <property type="project" value="UniProtKB-EC"/>
</dbReference>
<dbReference type="CDD" id="cd01949">
    <property type="entry name" value="GGDEF"/>
    <property type="match status" value="1"/>
</dbReference>
<feature type="transmembrane region" description="Helical" evidence="3">
    <location>
        <begin position="283"/>
        <end position="302"/>
    </location>
</feature>
<dbReference type="SMART" id="SM00267">
    <property type="entry name" value="GGDEF"/>
    <property type="match status" value="1"/>
</dbReference>
<dbReference type="InterPro" id="IPR043128">
    <property type="entry name" value="Rev_trsase/Diguanyl_cyclase"/>
</dbReference>
<comment type="caution">
    <text evidence="5">The sequence shown here is derived from an EMBL/GenBank/DDBJ whole genome shotgun (WGS) entry which is preliminary data.</text>
</comment>
<evidence type="ECO:0000256" key="2">
    <source>
        <dbReference type="ARBA" id="ARBA00034247"/>
    </source>
</evidence>
<evidence type="ECO:0000256" key="1">
    <source>
        <dbReference type="ARBA" id="ARBA00012528"/>
    </source>
</evidence>
<dbReference type="PANTHER" id="PTHR45138:SF9">
    <property type="entry name" value="DIGUANYLATE CYCLASE DGCM-RELATED"/>
    <property type="match status" value="1"/>
</dbReference>
<dbReference type="InterPro" id="IPR000160">
    <property type="entry name" value="GGDEF_dom"/>
</dbReference>
<name>A0ABT2YSD9_9GAMM</name>
<dbReference type="NCBIfam" id="TIGR00254">
    <property type="entry name" value="GGDEF"/>
    <property type="match status" value="1"/>
</dbReference>
<accession>A0ABT2YSD9</accession>
<keyword evidence="6" id="KW-1185">Reference proteome</keyword>
<gene>
    <name evidence="5" type="ORF">OFY17_07890</name>
</gene>
<dbReference type="InterPro" id="IPR029787">
    <property type="entry name" value="Nucleotide_cyclase"/>
</dbReference>
<evidence type="ECO:0000256" key="3">
    <source>
        <dbReference type="SAM" id="Phobius"/>
    </source>
</evidence>
<dbReference type="EMBL" id="JAOVZB010000003">
    <property type="protein sequence ID" value="MCV2402804.1"/>
    <property type="molecule type" value="Genomic_DNA"/>
</dbReference>
<proteinExistence type="predicted"/>
<dbReference type="SUPFAM" id="SSF55073">
    <property type="entry name" value="Nucleotide cyclase"/>
    <property type="match status" value="1"/>
</dbReference>
<keyword evidence="5" id="KW-0808">Transferase</keyword>
<dbReference type="Proteomes" id="UP001209713">
    <property type="component" value="Unassembled WGS sequence"/>
</dbReference>
<keyword evidence="3" id="KW-0812">Transmembrane</keyword>
<dbReference type="PANTHER" id="PTHR45138">
    <property type="entry name" value="REGULATORY COMPONENTS OF SENSORY TRANSDUCTION SYSTEM"/>
    <property type="match status" value="1"/>
</dbReference>
<dbReference type="Gene3D" id="3.30.450.20">
    <property type="entry name" value="PAS domain"/>
    <property type="match status" value="1"/>
</dbReference>
<dbReference type="Gene3D" id="3.30.70.270">
    <property type="match status" value="1"/>
</dbReference>
<feature type="domain" description="GGDEF" evidence="4">
    <location>
        <begin position="389"/>
        <end position="518"/>
    </location>
</feature>
<evidence type="ECO:0000313" key="5">
    <source>
        <dbReference type="EMBL" id="MCV2402804.1"/>
    </source>
</evidence>
<sequence>MKGEGNPLKLNRLILFTALTATIITLINSLYSTYKVQEGYLITQGIEVNRVYAKKLADTTELFLNASLQQVAYTAQKASTKMTNKEALVEEVEQVRAQTDNFNAVIINSKSGRTLASSPVALHLSGFINIVKYNSLSNKTLNVSPASQGRGAKELVILMSSPIVNLKKHFLGSISGAIYLKQDNIFNKILGQNHYKDNSSVYVIDNKNQVLYHNDLSHVGSFLSDSRIAALISNTEEGSGVIKKNDRELLVGVAKVKATDWLIVVETPKESTMLRLSDVVKEVVLTTLPVTIMVLLFIWLFAQSISAPLQKLERRSKALSDMDTVKDIEKINSWYFESLSLKIAIISSMKLIHKQIGKLKNDVNTDPLTGTNNRRALQLRLEEYLAIEVPFTIFALDIDHFKIVNDTYGHKAGDDVLKQLVALINSFSRENDMLVRTGGEEFVFIVENLSRVGALSCAERLRLQVENEVFDSVGDITISIGISSWQPKSRSIENALSLADKALYEAKQKGRNCCVLSE</sequence>
<dbReference type="Pfam" id="PF00990">
    <property type="entry name" value="GGDEF"/>
    <property type="match status" value="1"/>
</dbReference>
<keyword evidence="3" id="KW-1133">Transmembrane helix</keyword>
<comment type="catalytic activity">
    <reaction evidence="2">
        <text>2 GTP = 3',3'-c-di-GMP + 2 diphosphate</text>
        <dbReference type="Rhea" id="RHEA:24898"/>
        <dbReference type="ChEBI" id="CHEBI:33019"/>
        <dbReference type="ChEBI" id="CHEBI:37565"/>
        <dbReference type="ChEBI" id="CHEBI:58805"/>
        <dbReference type="EC" id="2.7.7.65"/>
    </reaction>
</comment>
<dbReference type="PROSITE" id="PS50887">
    <property type="entry name" value="GGDEF"/>
    <property type="match status" value="1"/>
</dbReference>
<reference evidence="5 6" key="1">
    <citation type="submission" date="2022-10" db="EMBL/GenBank/DDBJ databases">
        <title>Marinomonas transparenta sp. nov. and Marinomonas sargassi sp. nov., isolated from marine alga (Sargassum natans (L.) Gaillon).</title>
        <authorList>
            <person name="Wang Y."/>
        </authorList>
    </citation>
    <scope>NUCLEOTIDE SEQUENCE [LARGE SCALE GENOMIC DNA]</scope>
    <source>
        <strain evidence="5 6">C2222</strain>
    </source>
</reference>
<evidence type="ECO:0000259" key="4">
    <source>
        <dbReference type="PROSITE" id="PS50887"/>
    </source>
</evidence>
<dbReference type="CDD" id="cd18773">
    <property type="entry name" value="PDC1_HK_sensor"/>
    <property type="match status" value="1"/>
</dbReference>
<dbReference type="InterPro" id="IPR050469">
    <property type="entry name" value="Diguanylate_Cyclase"/>
</dbReference>
<feature type="transmembrane region" description="Helical" evidence="3">
    <location>
        <begin position="12"/>
        <end position="31"/>
    </location>
</feature>
<dbReference type="CDD" id="cd12912">
    <property type="entry name" value="PDC2_MCP_like"/>
    <property type="match status" value="1"/>
</dbReference>
<protein>
    <recommendedName>
        <fullName evidence="1">diguanylate cyclase</fullName>
        <ecNumber evidence="1">2.7.7.65</ecNumber>
    </recommendedName>
</protein>
<dbReference type="RefSeq" id="WP_263530185.1">
    <property type="nucleotide sequence ID" value="NZ_JAOVZB010000003.1"/>
</dbReference>